<dbReference type="Pfam" id="PF00753">
    <property type="entry name" value="Lactamase_B"/>
    <property type="match status" value="1"/>
</dbReference>
<proteinExistence type="predicted"/>
<dbReference type="EMBL" id="CP051680">
    <property type="protein sequence ID" value="QJD83548.1"/>
    <property type="molecule type" value="Genomic_DNA"/>
</dbReference>
<keyword evidence="8" id="KW-1185">Reference proteome</keyword>
<evidence type="ECO:0000313" key="8">
    <source>
        <dbReference type="Proteomes" id="UP000502248"/>
    </source>
</evidence>
<name>A0A7Z2VHX8_9BACL</name>
<evidence type="ECO:0000256" key="5">
    <source>
        <dbReference type="SAM" id="SignalP"/>
    </source>
</evidence>
<dbReference type="InterPro" id="IPR035681">
    <property type="entry name" value="ComA-like_MBL"/>
</dbReference>
<feature type="compositionally biased region" description="Polar residues" evidence="4">
    <location>
        <begin position="55"/>
        <end position="72"/>
    </location>
</feature>
<evidence type="ECO:0000256" key="2">
    <source>
        <dbReference type="ARBA" id="ARBA00034301"/>
    </source>
</evidence>
<dbReference type="NCBIfam" id="NF033223">
    <property type="entry name" value="YHYH_alt"/>
    <property type="match status" value="1"/>
</dbReference>
<dbReference type="Gene3D" id="3.60.15.10">
    <property type="entry name" value="Ribonuclease Z/Hydroxyacylglutathione hydrolase-like"/>
    <property type="match status" value="1"/>
</dbReference>
<dbReference type="AlphaFoldDB" id="A0A7Z2VHX8"/>
<gene>
    <name evidence="7" type="ORF">HH215_10405</name>
</gene>
<feature type="region of interest" description="Disordered" evidence="4">
    <location>
        <begin position="51"/>
        <end position="78"/>
    </location>
</feature>
<protein>
    <submittedName>
        <fullName evidence="7">MBL fold metallo-hydrolase</fullName>
    </submittedName>
</protein>
<comment type="function">
    <text evidence="2">Counteracts the endogenous Pycsar antiviral defense system. Phosphodiesterase that enables metal-dependent hydrolysis of host cyclic nucleotide Pycsar defense signals such as cCMP and cUMP.</text>
</comment>
<feature type="chain" id="PRO_5030595475" evidence="5">
    <location>
        <begin position="24"/>
        <end position="337"/>
    </location>
</feature>
<dbReference type="CDD" id="cd07731">
    <property type="entry name" value="ComA-like_MBL-fold"/>
    <property type="match status" value="1"/>
</dbReference>
<sequence length="337" mass="35773">MRTARTTLLLLSTFLLSTNIAMAHPGATDAKGGHTCRTNCAKWGLEDGEYHYHNGNGSTQTPTPTESPNSSGDAKLKADKIKPPAKGKLSVYFLNVGQGDATYIKTPAGDDILIDAGKNEAGDVVVDYLKQLGVDDLEIMISTHPDADHVGGLDTVLTHFKVESVYAPKVSHTTDTFKDFLLAVKKEGLTIKEAKAGVTLPLKGVKASFVGPVKAYGDDLNEWSAVLHLAYGTNAFLFTGDAEKKSEADMIAAKKTLKADVLKTGHHGSVSSTSPALLKAVSPKYAVISVGDNSYGHPAATILNRLKSANVTTYRTDLNGTVTAISDGKKISFLKVK</sequence>
<keyword evidence="7" id="KW-0378">Hydrolase</keyword>
<evidence type="ECO:0000256" key="3">
    <source>
        <dbReference type="ARBA" id="ARBA00048505"/>
    </source>
</evidence>
<dbReference type="PANTHER" id="PTHR30619:SF7">
    <property type="entry name" value="BETA-LACTAMASE DOMAIN PROTEIN"/>
    <property type="match status" value="1"/>
</dbReference>
<evidence type="ECO:0000259" key="6">
    <source>
        <dbReference type="SMART" id="SM00849"/>
    </source>
</evidence>
<comment type="catalytic activity">
    <reaction evidence="1">
        <text>3',5'-cyclic CMP + H2O = CMP + H(+)</text>
        <dbReference type="Rhea" id="RHEA:72675"/>
        <dbReference type="ChEBI" id="CHEBI:15377"/>
        <dbReference type="ChEBI" id="CHEBI:15378"/>
        <dbReference type="ChEBI" id="CHEBI:58003"/>
        <dbReference type="ChEBI" id="CHEBI:60377"/>
    </reaction>
    <physiologicalReaction direction="left-to-right" evidence="1">
        <dbReference type="Rhea" id="RHEA:72676"/>
    </physiologicalReaction>
</comment>
<dbReference type="InterPro" id="IPR036866">
    <property type="entry name" value="RibonucZ/Hydroxyglut_hydro"/>
</dbReference>
<comment type="catalytic activity">
    <reaction evidence="3">
        <text>3',5'-cyclic UMP + H2O = UMP + H(+)</text>
        <dbReference type="Rhea" id="RHEA:70575"/>
        <dbReference type="ChEBI" id="CHEBI:15377"/>
        <dbReference type="ChEBI" id="CHEBI:15378"/>
        <dbReference type="ChEBI" id="CHEBI:57865"/>
        <dbReference type="ChEBI" id="CHEBI:184387"/>
    </reaction>
    <physiologicalReaction direction="left-to-right" evidence="3">
        <dbReference type="Rhea" id="RHEA:70576"/>
    </physiologicalReaction>
</comment>
<dbReference type="SMART" id="SM00849">
    <property type="entry name" value="Lactamase_B"/>
    <property type="match status" value="1"/>
</dbReference>
<dbReference type="Proteomes" id="UP000502248">
    <property type="component" value="Chromosome"/>
</dbReference>
<dbReference type="GO" id="GO:0016787">
    <property type="term" value="F:hydrolase activity"/>
    <property type="evidence" value="ECO:0007669"/>
    <property type="project" value="UniProtKB-KW"/>
</dbReference>
<dbReference type="InterPro" id="IPR001279">
    <property type="entry name" value="Metallo-B-lactamas"/>
</dbReference>
<dbReference type="RefSeq" id="WP_169279838.1">
    <property type="nucleotide sequence ID" value="NZ_CP051680.1"/>
</dbReference>
<dbReference type="SUPFAM" id="SSF56281">
    <property type="entry name" value="Metallo-hydrolase/oxidoreductase"/>
    <property type="match status" value="1"/>
</dbReference>
<reference evidence="7 8" key="1">
    <citation type="submission" date="2020-04" db="EMBL/GenBank/DDBJ databases">
        <title>Genome sequencing of novel species.</title>
        <authorList>
            <person name="Heo J."/>
            <person name="Kim S.-J."/>
            <person name="Kim J.-S."/>
            <person name="Hong S.-B."/>
            <person name="Kwon S.-W."/>
        </authorList>
    </citation>
    <scope>NUCLEOTIDE SEQUENCE [LARGE SCALE GENOMIC DNA]</scope>
    <source>
        <strain evidence="7 8">MFER-1</strain>
    </source>
</reference>
<feature type="domain" description="Metallo-beta-lactamase" evidence="6">
    <location>
        <begin position="98"/>
        <end position="292"/>
    </location>
</feature>
<evidence type="ECO:0000256" key="4">
    <source>
        <dbReference type="SAM" id="MobiDB-lite"/>
    </source>
</evidence>
<dbReference type="InterPro" id="IPR047773">
    <property type="entry name" value="YHYH_dom_bact"/>
</dbReference>
<dbReference type="PANTHER" id="PTHR30619">
    <property type="entry name" value="DNA INTERNALIZATION/COMPETENCE PROTEIN COMEC/REC2"/>
    <property type="match status" value="1"/>
</dbReference>
<organism evidence="7 8">
    <name type="scientific">Cohnella herbarum</name>
    <dbReference type="NCBI Taxonomy" id="2728023"/>
    <lineage>
        <taxon>Bacteria</taxon>
        <taxon>Bacillati</taxon>
        <taxon>Bacillota</taxon>
        <taxon>Bacilli</taxon>
        <taxon>Bacillales</taxon>
        <taxon>Paenibacillaceae</taxon>
        <taxon>Cohnella</taxon>
    </lineage>
</organism>
<dbReference type="KEGG" id="cheb:HH215_10405"/>
<evidence type="ECO:0000256" key="1">
    <source>
        <dbReference type="ARBA" id="ARBA00034221"/>
    </source>
</evidence>
<dbReference type="InterPro" id="IPR052159">
    <property type="entry name" value="Competence_DNA_uptake"/>
</dbReference>
<evidence type="ECO:0000313" key="7">
    <source>
        <dbReference type="EMBL" id="QJD83548.1"/>
    </source>
</evidence>
<accession>A0A7Z2VHX8</accession>
<keyword evidence="5" id="KW-0732">Signal</keyword>
<feature type="signal peptide" evidence="5">
    <location>
        <begin position="1"/>
        <end position="23"/>
    </location>
</feature>